<name>A0A7Z7BEP8_9BURK</name>
<gene>
    <name evidence="1" type="ORF">SAMN04487926_127104</name>
</gene>
<evidence type="ECO:0000313" key="1">
    <source>
        <dbReference type="EMBL" id="SDI93361.1"/>
    </source>
</evidence>
<dbReference type="Proteomes" id="UP000198900">
    <property type="component" value="Unassembled WGS sequence"/>
</dbReference>
<proteinExistence type="predicted"/>
<accession>A0A7Z7BEP8</accession>
<evidence type="ECO:0000313" key="2">
    <source>
        <dbReference type="Proteomes" id="UP000198900"/>
    </source>
</evidence>
<comment type="caution">
    <text evidence="1">The sequence shown here is derived from an EMBL/GenBank/DDBJ whole genome shotgun (WGS) entry which is preliminary data.</text>
</comment>
<sequence>MDEKSINERLARSECRVEGARCDRWLAVETLSQMLVLMLLPCATKSRIWSARAFELISNECSNTATMSLFQTPFEMPC</sequence>
<dbReference type="AlphaFoldDB" id="A0A7Z7BEP8"/>
<dbReference type="EMBL" id="FNDI01000027">
    <property type="protein sequence ID" value="SDI93361.1"/>
    <property type="molecule type" value="Genomic_DNA"/>
</dbReference>
<protein>
    <submittedName>
        <fullName evidence="1">Uncharacterized protein</fullName>
    </submittedName>
</protein>
<keyword evidence="2" id="KW-1185">Reference proteome</keyword>
<organism evidence="1 2">
    <name type="scientific">Paraburkholderia steynii</name>
    <dbReference type="NCBI Taxonomy" id="1245441"/>
    <lineage>
        <taxon>Bacteria</taxon>
        <taxon>Pseudomonadati</taxon>
        <taxon>Pseudomonadota</taxon>
        <taxon>Betaproteobacteria</taxon>
        <taxon>Burkholderiales</taxon>
        <taxon>Burkholderiaceae</taxon>
        <taxon>Paraburkholderia</taxon>
    </lineage>
</organism>
<reference evidence="1" key="1">
    <citation type="submission" date="2016-10" db="EMBL/GenBank/DDBJ databases">
        <authorList>
            <person name="Varghese N."/>
            <person name="Submissions S."/>
        </authorList>
    </citation>
    <scope>NUCLEOTIDE SEQUENCE [LARGE SCALE GENOMIC DNA]</scope>
    <source>
        <strain evidence="1">YR281</strain>
    </source>
</reference>